<evidence type="ECO:0000313" key="2">
    <source>
        <dbReference type="Proteomes" id="UP000642809"/>
    </source>
</evidence>
<dbReference type="Gene3D" id="1.10.150.240">
    <property type="entry name" value="Putative phosphatase, domain 2"/>
    <property type="match status" value="1"/>
</dbReference>
<dbReference type="PANTHER" id="PTHR43611:SF3">
    <property type="entry name" value="FLAVIN MONONUCLEOTIDE HYDROLASE 1, CHLOROPLATIC"/>
    <property type="match status" value="1"/>
</dbReference>
<accession>A0A8J3G719</accession>
<dbReference type="InterPro" id="IPR006439">
    <property type="entry name" value="HAD-SF_hydro_IA"/>
</dbReference>
<reference evidence="1" key="1">
    <citation type="journal article" date="2014" name="Int. J. Syst. Evol. Microbiol.">
        <title>Complete genome sequence of Corynebacterium casei LMG S-19264T (=DSM 44701T), isolated from a smear-ripened cheese.</title>
        <authorList>
            <consortium name="US DOE Joint Genome Institute (JGI-PGF)"/>
            <person name="Walter F."/>
            <person name="Albersmeier A."/>
            <person name="Kalinowski J."/>
            <person name="Ruckert C."/>
        </authorList>
    </citation>
    <scope>NUCLEOTIDE SEQUENCE</scope>
    <source>
        <strain evidence="1">KCTC 23224</strain>
    </source>
</reference>
<comment type="caution">
    <text evidence="1">The sequence shown here is derived from an EMBL/GenBank/DDBJ whole genome shotgun (WGS) entry which is preliminary data.</text>
</comment>
<dbReference type="InterPro" id="IPR023198">
    <property type="entry name" value="PGP-like_dom2"/>
</dbReference>
<dbReference type="EMBL" id="BMYF01000022">
    <property type="protein sequence ID" value="GHB48732.1"/>
    <property type="molecule type" value="Genomic_DNA"/>
</dbReference>
<dbReference type="SFLD" id="SFLDG01129">
    <property type="entry name" value="C1.5:_HAD__Beta-PGM__Phosphata"/>
    <property type="match status" value="1"/>
</dbReference>
<protein>
    <submittedName>
        <fullName evidence="1">Phosphatase</fullName>
    </submittedName>
</protein>
<dbReference type="Gene3D" id="3.40.50.1000">
    <property type="entry name" value="HAD superfamily/HAD-like"/>
    <property type="match status" value="1"/>
</dbReference>
<dbReference type="InterPro" id="IPR023214">
    <property type="entry name" value="HAD_sf"/>
</dbReference>
<dbReference type="SFLD" id="SFLDS00003">
    <property type="entry name" value="Haloacid_Dehalogenase"/>
    <property type="match status" value="1"/>
</dbReference>
<dbReference type="PANTHER" id="PTHR43611">
    <property type="entry name" value="ALPHA-D-GLUCOSE 1-PHOSPHATE PHOSPHATASE"/>
    <property type="match status" value="1"/>
</dbReference>
<keyword evidence="2" id="KW-1185">Reference proteome</keyword>
<dbReference type="NCBIfam" id="TIGR01509">
    <property type="entry name" value="HAD-SF-IA-v3"/>
    <property type="match status" value="1"/>
</dbReference>
<reference evidence="1" key="2">
    <citation type="submission" date="2020-09" db="EMBL/GenBank/DDBJ databases">
        <authorList>
            <person name="Sun Q."/>
            <person name="Kim S."/>
        </authorList>
    </citation>
    <scope>NUCLEOTIDE SEQUENCE</scope>
    <source>
        <strain evidence="1">KCTC 23224</strain>
    </source>
</reference>
<dbReference type="AlphaFoldDB" id="A0A8J3G719"/>
<sequence length="208" mass="24323">MKKLENIDFLIFDLGNVIIDIDYDFSINELKKLIPEHKFELTSMFFPSQFHKDYEKGFISTREFRDQIRNHFGVNFLDVEIDHVWNSLLRIIPQERINLLKELKGNYETAILSNTNALHIEAFETMIKEQTNEISIFNLCNHTFLSHEMGQAKPDPKIYQTVIQKTGVQPERVLFFDDLQANLDGAASVGIQTQLITKEFTITDFFQD</sequence>
<gene>
    <name evidence="1" type="ORF">GCM10008106_31970</name>
</gene>
<evidence type="ECO:0000313" key="1">
    <source>
        <dbReference type="EMBL" id="GHB48732.1"/>
    </source>
</evidence>
<dbReference type="InterPro" id="IPR036412">
    <property type="entry name" value="HAD-like_sf"/>
</dbReference>
<proteinExistence type="predicted"/>
<dbReference type="CDD" id="cd02603">
    <property type="entry name" value="HAD_sEH-N_like"/>
    <property type="match status" value="1"/>
</dbReference>
<name>A0A8J3G719_9BACT</name>
<dbReference type="SUPFAM" id="SSF56784">
    <property type="entry name" value="HAD-like"/>
    <property type="match status" value="1"/>
</dbReference>
<organism evidence="1 2">
    <name type="scientific">Mongoliitalea lutea</name>
    <dbReference type="NCBI Taxonomy" id="849756"/>
    <lineage>
        <taxon>Bacteria</taxon>
        <taxon>Pseudomonadati</taxon>
        <taxon>Bacteroidota</taxon>
        <taxon>Cytophagia</taxon>
        <taxon>Cytophagales</taxon>
        <taxon>Cyclobacteriaceae</taxon>
        <taxon>Mongoliitalea</taxon>
    </lineage>
</organism>
<dbReference type="RefSeq" id="WP_189585021.1">
    <property type="nucleotide sequence ID" value="NZ_BMYF01000022.1"/>
</dbReference>
<dbReference type="Proteomes" id="UP000642809">
    <property type="component" value="Unassembled WGS sequence"/>
</dbReference>
<dbReference type="Pfam" id="PF00702">
    <property type="entry name" value="Hydrolase"/>
    <property type="match status" value="1"/>
</dbReference>